<dbReference type="EMBL" id="JAAIUW010000003">
    <property type="protein sequence ID" value="KAF7839447.1"/>
    <property type="molecule type" value="Genomic_DNA"/>
</dbReference>
<evidence type="ECO:0000313" key="1">
    <source>
        <dbReference type="EMBL" id="KAF7839447.1"/>
    </source>
</evidence>
<comment type="caution">
    <text evidence="1">The sequence shown here is derived from an EMBL/GenBank/DDBJ whole genome shotgun (WGS) entry which is preliminary data.</text>
</comment>
<name>A0A835CHP7_9FABA</name>
<proteinExistence type="predicted"/>
<evidence type="ECO:0000313" key="2">
    <source>
        <dbReference type="Proteomes" id="UP000634136"/>
    </source>
</evidence>
<sequence>MVKKPETQLKMVEKFANVKQ</sequence>
<reference evidence="1" key="1">
    <citation type="submission" date="2020-09" db="EMBL/GenBank/DDBJ databases">
        <title>Genome-Enabled Discovery of Anthraquinone Biosynthesis in Senna tora.</title>
        <authorList>
            <person name="Kang S.-H."/>
            <person name="Pandey R.P."/>
            <person name="Lee C.-M."/>
            <person name="Sim J.-S."/>
            <person name="Jeong J.-T."/>
            <person name="Choi B.-S."/>
            <person name="Jung M."/>
            <person name="Ginzburg D."/>
            <person name="Zhao K."/>
            <person name="Won S.Y."/>
            <person name="Oh T.-J."/>
            <person name="Yu Y."/>
            <person name="Kim N.-H."/>
            <person name="Lee O.R."/>
            <person name="Lee T.-H."/>
            <person name="Bashyal P."/>
            <person name="Kim T.-S."/>
            <person name="Lee W.-H."/>
            <person name="Kawkins C."/>
            <person name="Kim C.-K."/>
            <person name="Kim J.S."/>
            <person name="Ahn B.O."/>
            <person name="Rhee S.Y."/>
            <person name="Sohng J.K."/>
        </authorList>
    </citation>
    <scope>NUCLEOTIDE SEQUENCE</scope>
    <source>
        <tissue evidence="1">Leaf</tissue>
    </source>
</reference>
<gene>
    <name evidence="1" type="ORF">G2W53_007929</name>
</gene>
<accession>A0A835CHP7</accession>
<dbReference type="AlphaFoldDB" id="A0A835CHP7"/>
<protein>
    <submittedName>
        <fullName evidence="1">Uncharacterized protein</fullName>
    </submittedName>
</protein>
<keyword evidence="2" id="KW-1185">Reference proteome</keyword>
<dbReference type="Proteomes" id="UP000634136">
    <property type="component" value="Unassembled WGS sequence"/>
</dbReference>
<organism evidence="1 2">
    <name type="scientific">Senna tora</name>
    <dbReference type="NCBI Taxonomy" id="362788"/>
    <lineage>
        <taxon>Eukaryota</taxon>
        <taxon>Viridiplantae</taxon>
        <taxon>Streptophyta</taxon>
        <taxon>Embryophyta</taxon>
        <taxon>Tracheophyta</taxon>
        <taxon>Spermatophyta</taxon>
        <taxon>Magnoliopsida</taxon>
        <taxon>eudicotyledons</taxon>
        <taxon>Gunneridae</taxon>
        <taxon>Pentapetalae</taxon>
        <taxon>rosids</taxon>
        <taxon>fabids</taxon>
        <taxon>Fabales</taxon>
        <taxon>Fabaceae</taxon>
        <taxon>Caesalpinioideae</taxon>
        <taxon>Cassia clade</taxon>
        <taxon>Senna</taxon>
    </lineage>
</organism>